<dbReference type="RefSeq" id="WP_193429490.1">
    <property type="nucleotide sequence ID" value="NZ_CBCSIP010000172.1"/>
</dbReference>
<name>A0ABR9PWK5_9BACT</name>
<comment type="caution">
    <text evidence="3">The sequence shown here is derived from an EMBL/GenBank/DDBJ whole genome shotgun (WGS) entry which is preliminary data.</text>
</comment>
<feature type="region of interest" description="Disordered" evidence="1">
    <location>
        <begin position="1"/>
        <end position="20"/>
    </location>
</feature>
<evidence type="ECO:0000256" key="1">
    <source>
        <dbReference type="SAM" id="MobiDB-lite"/>
    </source>
</evidence>
<feature type="domain" description="PilZ" evidence="2">
    <location>
        <begin position="127"/>
        <end position="231"/>
    </location>
</feature>
<keyword evidence="4" id="KW-1185">Reference proteome</keyword>
<dbReference type="EMBL" id="JAAIYO010000011">
    <property type="protein sequence ID" value="MBE4752310.1"/>
    <property type="molecule type" value="Genomic_DNA"/>
</dbReference>
<evidence type="ECO:0000313" key="3">
    <source>
        <dbReference type="EMBL" id="MBE4752310.1"/>
    </source>
</evidence>
<gene>
    <name evidence="3" type="ORF">G4177_29505</name>
</gene>
<dbReference type="InterPro" id="IPR009875">
    <property type="entry name" value="PilZ_domain"/>
</dbReference>
<evidence type="ECO:0000313" key="4">
    <source>
        <dbReference type="Proteomes" id="UP001516472"/>
    </source>
</evidence>
<sequence>MGAQFARAQPRPSSEAPELEWDVGAPPVIVREDVTDPERIRAILTTAVALGSRALLRRGDRASPLRLERLERDTGRLHWRCVAPDAGPCHVELQGHGCVYRLQVAEGPHAAGAWVTSLPSRIVQVRRRAHRRAPSPRHLCVRLPLPGWLGRERGAVDLSLGGLSLRLAPGERLSVGRSLEPIELLTEDGARLSLRGEVRHVTPCADGALHCGLQVTPCSRDDAERWRALVEQALHPTTRADGALVEAHWRLFSDSGYFDLAGRSPEWFEARRASFVALGQRARGLEAVLSEVVWPSERGVEATLSVMKPYRSVWMVHQLARHPDASRYERARGQMLRDLYVRAVEHAQADSGFRWLASYIESTVPFTHRVHVGFAERMAHTGRTCLLPMRMIDVECAPPQGRQDSELELGPATEAERRRLAEELALTRPPCYAEALDLRLEALDLADAARSWRARGLERERHLLVARAGTTPLAVAVLEVGPPGTNPFRLLDSARLFPLSARGRDAYPALLDEARRWFASRGRDGFTFLAEAPGDVEAAGLHDEAPEMKPYLWLIPADLAPEFLEHLHEQTACRPLPIPDKELS</sequence>
<accession>A0ABR9PWK5</accession>
<evidence type="ECO:0000259" key="2">
    <source>
        <dbReference type="Pfam" id="PF07238"/>
    </source>
</evidence>
<proteinExistence type="predicted"/>
<protein>
    <recommendedName>
        <fullName evidence="2">PilZ domain-containing protein</fullName>
    </recommendedName>
</protein>
<dbReference type="Proteomes" id="UP001516472">
    <property type="component" value="Unassembled WGS sequence"/>
</dbReference>
<dbReference type="Pfam" id="PF07238">
    <property type="entry name" value="PilZ"/>
    <property type="match status" value="1"/>
</dbReference>
<reference evidence="3 4" key="1">
    <citation type="submission" date="2020-02" db="EMBL/GenBank/DDBJ databases">
        <authorList>
            <person name="Babadi Z.K."/>
            <person name="Risdian C."/>
            <person name="Ebrahimipour G.H."/>
            <person name="Wink J."/>
        </authorList>
    </citation>
    <scope>NUCLEOTIDE SEQUENCE [LARGE SCALE GENOMIC DNA]</scope>
    <source>
        <strain evidence="3 4">ZKHCc1 1396</strain>
    </source>
</reference>
<organism evidence="3 4">
    <name type="scientific">Corallococcus soli</name>
    <dbReference type="NCBI Taxonomy" id="2710757"/>
    <lineage>
        <taxon>Bacteria</taxon>
        <taxon>Pseudomonadati</taxon>
        <taxon>Myxococcota</taxon>
        <taxon>Myxococcia</taxon>
        <taxon>Myxococcales</taxon>
        <taxon>Cystobacterineae</taxon>
        <taxon>Myxococcaceae</taxon>
        <taxon>Corallococcus</taxon>
    </lineage>
</organism>